<sequence length="153" mass="16235">MTSPTLPDFYVVPIRKINGPDASIEHCLYYDTSWNNVAANNLLVNAGQTTVTLQEQTDSVPKPIQQGLKLIGWEVNSQVTLFSGTAKTLNQASPLPTNYDASGLPGEAKIAIDITSGTTRGVILVFRFPLTGDVQGLIATSDPEIKAGSSSGD</sequence>
<accession>A0ABY6B662</accession>
<evidence type="ECO:0000313" key="1">
    <source>
        <dbReference type="EMBL" id="UXH79431.1"/>
    </source>
</evidence>
<name>A0ABY6B662_9BURK</name>
<keyword evidence="2" id="KW-1185">Reference proteome</keyword>
<proteinExistence type="predicted"/>
<reference evidence="1" key="1">
    <citation type="submission" date="2022-10" db="EMBL/GenBank/DDBJ databases">
        <title>Characterization and whole genome sequencing of a new Roseateles species, isolated from fresh water.</title>
        <authorList>
            <person name="Guliayeva D.Y."/>
            <person name="Akhremchuk A.E."/>
            <person name="Sikolenko M.A."/>
            <person name="Valentovich L.N."/>
            <person name="Sidarenka A.V."/>
        </authorList>
    </citation>
    <scope>NUCLEOTIDE SEQUENCE</scope>
    <source>
        <strain evidence="1">BIM B-1768</strain>
    </source>
</reference>
<protein>
    <submittedName>
        <fullName evidence="1">Uncharacterized protein</fullName>
    </submittedName>
</protein>
<organism evidence="1 2">
    <name type="scientific">Roseateles amylovorans</name>
    <dbReference type="NCBI Taxonomy" id="2978473"/>
    <lineage>
        <taxon>Bacteria</taxon>
        <taxon>Pseudomonadati</taxon>
        <taxon>Pseudomonadota</taxon>
        <taxon>Betaproteobacteria</taxon>
        <taxon>Burkholderiales</taxon>
        <taxon>Sphaerotilaceae</taxon>
        <taxon>Roseateles</taxon>
    </lineage>
</organism>
<dbReference type="EMBL" id="CP104562">
    <property type="protein sequence ID" value="UXH79431.1"/>
    <property type="molecule type" value="Genomic_DNA"/>
</dbReference>
<evidence type="ECO:0000313" key="2">
    <source>
        <dbReference type="Proteomes" id="UP001064933"/>
    </source>
</evidence>
<dbReference type="RefSeq" id="WP_261759250.1">
    <property type="nucleotide sequence ID" value="NZ_CP104562.2"/>
</dbReference>
<dbReference type="Proteomes" id="UP001064933">
    <property type="component" value="Chromosome"/>
</dbReference>
<gene>
    <name evidence="1" type="ORF">N4261_05750</name>
</gene>